<dbReference type="AlphaFoldDB" id="A0A3M7SJ95"/>
<dbReference type="OrthoDB" id="10202113at2759"/>
<comment type="caution">
    <text evidence="1">The sequence shown here is derived from an EMBL/GenBank/DDBJ whole genome shotgun (WGS) entry which is preliminary data.</text>
</comment>
<gene>
    <name evidence="1" type="ORF">BpHYR1_024199</name>
</gene>
<dbReference type="Proteomes" id="UP000276133">
    <property type="component" value="Unassembled WGS sequence"/>
</dbReference>
<reference evidence="1 2" key="1">
    <citation type="journal article" date="2018" name="Sci. Rep.">
        <title>Genomic signatures of local adaptation to the degree of environmental predictability in rotifers.</title>
        <authorList>
            <person name="Franch-Gras L."/>
            <person name="Hahn C."/>
            <person name="Garcia-Roger E.M."/>
            <person name="Carmona M.J."/>
            <person name="Serra M."/>
            <person name="Gomez A."/>
        </authorList>
    </citation>
    <scope>NUCLEOTIDE SEQUENCE [LARGE SCALE GENOMIC DNA]</scope>
    <source>
        <strain evidence="1">HYR1</strain>
    </source>
</reference>
<evidence type="ECO:0000313" key="1">
    <source>
        <dbReference type="EMBL" id="RNA35680.1"/>
    </source>
</evidence>
<proteinExistence type="predicted"/>
<name>A0A3M7SJ95_BRAPC</name>
<evidence type="ECO:0000313" key="2">
    <source>
        <dbReference type="Proteomes" id="UP000276133"/>
    </source>
</evidence>
<accession>A0A3M7SJ95</accession>
<dbReference type="EMBL" id="REGN01001300">
    <property type="protein sequence ID" value="RNA35680.1"/>
    <property type="molecule type" value="Genomic_DNA"/>
</dbReference>
<sequence length="102" mass="11692">MLKSFIKLSNQEIEAILNCGKNKKNRKNFFEELNLTLTDRERIIELTQILNELEICSDMLQGDGVSISKVLPSLQTVIHKIDLRVNHERQVDLSNGLITSIK</sequence>
<keyword evidence="2" id="KW-1185">Reference proteome</keyword>
<organism evidence="1 2">
    <name type="scientific">Brachionus plicatilis</name>
    <name type="common">Marine rotifer</name>
    <name type="synonym">Brachionus muelleri</name>
    <dbReference type="NCBI Taxonomy" id="10195"/>
    <lineage>
        <taxon>Eukaryota</taxon>
        <taxon>Metazoa</taxon>
        <taxon>Spiralia</taxon>
        <taxon>Gnathifera</taxon>
        <taxon>Rotifera</taxon>
        <taxon>Eurotatoria</taxon>
        <taxon>Monogononta</taxon>
        <taxon>Pseudotrocha</taxon>
        <taxon>Ploima</taxon>
        <taxon>Brachionidae</taxon>
        <taxon>Brachionus</taxon>
    </lineage>
</organism>
<protein>
    <submittedName>
        <fullName evidence="1">Uncharacterized protein</fullName>
    </submittedName>
</protein>